<comment type="similarity">
    <text evidence="1">Belongs to the alkB family.</text>
</comment>
<dbReference type="EMBL" id="JBAMMX010000017">
    <property type="protein sequence ID" value="KAK6924475.1"/>
    <property type="molecule type" value="Genomic_DNA"/>
</dbReference>
<dbReference type="GO" id="GO:0006402">
    <property type="term" value="P:mRNA catabolic process"/>
    <property type="evidence" value="ECO:0007669"/>
    <property type="project" value="InterPro"/>
</dbReference>
<feature type="domain" description="Fe2OG dioxygenase" evidence="2">
    <location>
        <begin position="334"/>
        <end position="431"/>
    </location>
</feature>
<dbReference type="InterPro" id="IPR044842">
    <property type="entry name" value="ALKBH9B/ALKBH10B-like"/>
</dbReference>
<evidence type="ECO:0000313" key="4">
    <source>
        <dbReference type="Proteomes" id="UP001370490"/>
    </source>
</evidence>
<dbReference type="GO" id="GO:0051213">
    <property type="term" value="F:dioxygenase activity"/>
    <property type="evidence" value="ECO:0007669"/>
    <property type="project" value="UniProtKB-KW"/>
</dbReference>
<reference evidence="3 4" key="1">
    <citation type="submission" date="2023-12" db="EMBL/GenBank/DDBJ databases">
        <title>A high-quality genome assembly for Dillenia turbinata (Dilleniales).</title>
        <authorList>
            <person name="Chanderbali A."/>
        </authorList>
    </citation>
    <scope>NUCLEOTIDE SEQUENCE [LARGE SCALE GENOMIC DNA]</scope>
    <source>
        <strain evidence="3">LSX21</strain>
        <tissue evidence="3">Leaf</tissue>
    </source>
</reference>
<accession>A0AAN8UYS9</accession>
<proteinExistence type="inferred from homology"/>
<gene>
    <name evidence="3" type="ORF">RJ641_010675</name>
</gene>
<sequence>MNDRRCRREEDPFLLKYSDSELQIASEFLSTWLPFLSRGLCTCCTHNLSNSIRSLDPAIEVDMGPSQSGEKQSGCGCNGNCNANSGGNWKDDGADTNSVGCWKVGDDTNSLCSWKDGTNEWSEQTTVAEVLSDSQLVDSPSVRMSWADMAQEDELEQDQEEEEEVNKSNNQFLVDGQTALRKGGQGVGASVKPKVELPREQREYIRFMNVRRKKDFVCLERVGGKIVNILEGLELHTSIFSSAEQKRIVDYVYALQEMGIKGELKERTYSAPLKWKRGKGRVTIQFGCCYNYATDKQGNQPGILKNEIVDPIPHLFKVIIRRLVRWHVIPPTCVPDSCIVNIYEEGDCIPPHIDNHDFVRPFCTVSFLSECNIVFGANLKPVSAGEFSGPPAIPLPLGSVLVLNGNGADVAKHCVPAVPTKRISITFRRMEEAKRPVNYAPEPDLQGLVPLAYDRDKSKKLSSPKTQRRVNKQAVRPLRDGSAAFRNSAGKVGFRSEPGLWIERGPANRRRVRVSLGD</sequence>
<dbReference type="GO" id="GO:0032451">
    <property type="term" value="F:demethylase activity"/>
    <property type="evidence" value="ECO:0007669"/>
    <property type="project" value="InterPro"/>
</dbReference>
<evidence type="ECO:0000256" key="1">
    <source>
        <dbReference type="ARBA" id="ARBA00007879"/>
    </source>
</evidence>
<organism evidence="3 4">
    <name type="scientific">Dillenia turbinata</name>
    <dbReference type="NCBI Taxonomy" id="194707"/>
    <lineage>
        <taxon>Eukaryota</taxon>
        <taxon>Viridiplantae</taxon>
        <taxon>Streptophyta</taxon>
        <taxon>Embryophyta</taxon>
        <taxon>Tracheophyta</taxon>
        <taxon>Spermatophyta</taxon>
        <taxon>Magnoliopsida</taxon>
        <taxon>eudicotyledons</taxon>
        <taxon>Gunneridae</taxon>
        <taxon>Pentapetalae</taxon>
        <taxon>Dilleniales</taxon>
        <taxon>Dilleniaceae</taxon>
        <taxon>Dillenia</taxon>
    </lineage>
</organism>
<keyword evidence="3" id="KW-0223">Dioxygenase</keyword>
<dbReference type="GO" id="GO:0003729">
    <property type="term" value="F:mRNA binding"/>
    <property type="evidence" value="ECO:0007669"/>
    <property type="project" value="InterPro"/>
</dbReference>
<dbReference type="Gene3D" id="2.60.120.590">
    <property type="entry name" value="Alpha-ketoglutarate-dependent dioxygenase AlkB-like"/>
    <property type="match status" value="1"/>
</dbReference>
<dbReference type="InterPro" id="IPR005123">
    <property type="entry name" value="Oxoglu/Fe-dep_dioxygenase_dom"/>
</dbReference>
<dbReference type="AlphaFoldDB" id="A0AAN8UYS9"/>
<dbReference type="PROSITE" id="PS51471">
    <property type="entry name" value="FE2OG_OXY"/>
    <property type="match status" value="1"/>
</dbReference>
<dbReference type="PANTHER" id="PTHR31447:SF5">
    <property type="entry name" value="FE2OG DIOXYGENASE DOMAIN-CONTAINING PROTEIN"/>
    <property type="match status" value="1"/>
</dbReference>
<dbReference type="PANTHER" id="PTHR31447">
    <property type="entry name" value="HYDROXYPROLINE-RICH GLYCOPROTEIN FAMILY PROTEIN-RELATED"/>
    <property type="match status" value="1"/>
</dbReference>
<dbReference type="Proteomes" id="UP001370490">
    <property type="component" value="Unassembled WGS sequence"/>
</dbReference>
<evidence type="ECO:0000313" key="3">
    <source>
        <dbReference type="EMBL" id="KAK6924475.1"/>
    </source>
</evidence>
<dbReference type="InterPro" id="IPR037151">
    <property type="entry name" value="AlkB-like_sf"/>
</dbReference>
<dbReference type="InterPro" id="IPR027450">
    <property type="entry name" value="AlkB-like"/>
</dbReference>
<dbReference type="Pfam" id="PF13532">
    <property type="entry name" value="2OG-FeII_Oxy_2"/>
    <property type="match status" value="1"/>
</dbReference>
<keyword evidence="3" id="KW-0560">Oxidoreductase</keyword>
<name>A0AAN8UYS9_9MAGN</name>
<evidence type="ECO:0000259" key="2">
    <source>
        <dbReference type="PROSITE" id="PS51471"/>
    </source>
</evidence>
<keyword evidence="4" id="KW-1185">Reference proteome</keyword>
<protein>
    <submittedName>
        <fullName evidence="3">Alpha-ketoglutarate-dependent dioxygenase AlkB-like</fullName>
    </submittedName>
</protein>
<comment type="caution">
    <text evidence="3">The sequence shown here is derived from an EMBL/GenBank/DDBJ whole genome shotgun (WGS) entry which is preliminary data.</text>
</comment>
<dbReference type="SUPFAM" id="SSF51197">
    <property type="entry name" value="Clavaminate synthase-like"/>
    <property type="match status" value="1"/>
</dbReference>